<reference evidence="1" key="1">
    <citation type="submission" date="2021-03" db="EMBL/GenBank/DDBJ databases">
        <title>Draft genome sequence of rust myrtle Austropuccinia psidii MF-1, a brazilian biotype.</title>
        <authorList>
            <person name="Quecine M.C."/>
            <person name="Pachon D.M.R."/>
            <person name="Bonatelli M.L."/>
            <person name="Correr F.H."/>
            <person name="Franceschini L.M."/>
            <person name="Leite T.F."/>
            <person name="Margarido G.R.A."/>
            <person name="Almeida C.A."/>
            <person name="Ferrarezi J.A."/>
            <person name="Labate C.A."/>
        </authorList>
    </citation>
    <scope>NUCLEOTIDE SEQUENCE</scope>
    <source>
        <strain evidence="1">MF-1</strain>
    </source>
</reference>
<protein>
    <submittedName>
        <fullName evidence="1">Uncharacterized protein</fullName>
    </submittedName>
</protein>
<name>A0A9Q3BSP2_9BASI</name>
<evidence type="ECO:0000313" key="2">
    <source>
        <dbReference type="Proteomes" id="UP000765509"/>
    </source>
</evidence>
<organism evidence="1 2">
    <name type="scientific">Austropuccinia psidii MF-1</name>
    <dbReference type="NCBI Taxonomy" id="1389203"/>
    <lineage>
        <taxon>Eukaryota</taxon>
        <taxon>Fungi</taxon>
        <taxon>Dikarya</taxon>
        <taxon>Basidiomycota</taxon>
        <taxon>Pucciniomycotina</taxon>
        <taxon>Pucciniomycetes</taxon>
        <taxon>Pucciniales</taxon>
        <taxon>Sphaerophragmiaceae</taxon>
        <taxon>Austropuccinia</taxon>
    </lineage>
</organism>
<dbReference type="Proteomes" id="UP000765509">
    <property type="component" value="Unassembled WGS sequence"/>
</dbReference>
<dbReference type="AlphaFoldDB" id="A0A9Q3BSP2"/>
<evidence type="ECO:0000313" key="1">
    <source>
        <dbReference type="EMBL" id="MBW0471646.1"/>
    </source>
</evidence>
<dbReference type="EMBL" id="AVOT02002823">
    <property type="protein sequence ID" value="MBW0471646.1"/>
    <property type="molecule type" value="Genomic_DNA"/>
</dbReference>
<dbReference type="OrthoDB" id="3158924at2759"/>
<keyword evidence="2" id="KW-1185">Reference proteome</keyword>
<sequence length="218" mass="25043">MLRWKIATQEYRGNMNIIYKEGKFHTNTDGLSRWELGNVKSITAYDPEVAAKIHFMEITRRKNFRFSEWAPESGTPDSEDTASEVTETPILGINSSGIHNELLCAVIKTYVKHKHQNSTTGKSPSLVEKGWNPLLPVDHLKKNLLSIQPTAIDFHEMWKRGCDTAIRCLAEVKEYNKQSYDKTNVEPDFKEGDKVLVLTLNFKNLKGPKKMRDSFWDP</sequence>
<accession>A0A9Q3BSP2</accession>
<comment type="caution">
    <text evidence="1">The sequence shown here is derived from an EMBL/GenBank/DDBJ whole genome shotgun (WGS) entry which is preliminary data.</text>
</comment>
<gene>
    <name evidence="1" type="ORF">O181_011361</name>
</gene>
<proteinExistence type="predicted"/>